<reference evidence="2" key="1">
    <citation type="submission" date="2020-11" db="EMBL/GenBank/DDBJ databases">
        <authorList>
            <person name="Kim M.K."/>
        </authorList>
    </citation>
    <scope>NUCLEOTIDE SEQUENCE</scope>
    <source>
        <strain evidence="2">BT350</strain>
    </source>
</reference>
<keyword evidence="1" id="KW-0812">Transmembrane</keyword>
<dbReference type="EMBL" id="JADQDO010000005">
    <property type="protein sequence ID" value="MBF9234038.1"/>
    <property type="molecule type" value="Genomic_DNA"/>
</dbReference>
<dbReference type="AlphaFoldDB" id="A0A931FR12"/>
<evidence type="ECO:0000256" key="1">
    <source>
        <dbReference type="SAM" id="Phobius"/>
    </source>
</evidence>
<keyword evidence="1" id="KW-1133">Transmembrane helix</keyword>
<name>A0A931FR12_9HYPH</name>
<evidence type="ECO:0000313" key="2">
    <source>
        <dbReference type="EMBL" id="MBF9234038.1"/>
    </source>
</evidence>
<dbReference type="RefSeq" id="WP_196272039.1">
    <property type="nucleotide sequence ID" value="NZ_JADQDO010000005.1"/>
</dbReference>
<keyword evidence="1" id="KW-0472">Membrane</keyword>
<keyword evidence="3" id="KW-1185">Reference proteome</keyword>
<gene>
    <name evidence="2" type="ORF">I2H38_11670</name>
</gene>
<feature type="transmembrane region" description="Helical" evidence="1">
    <location>
        <begin position="21"/>
        <end position="39"/>
    </location>
</feature>
<accession>A0A931FR12</accession>
<dbReference type="Proteomes" id="UP000599312">
    <property type="component" value="Unassembled WGS sequence"/>
</dbReference>
<proteinExistence type="predicted"/>
<comment type="caution">
    <text evidence="2">The sequence shown here is derived from an EMBL/GenBank/DDBJ whole genome shotgun (WGS) entry which is preliminary data.</text>
</comment>
<organism evidence="2 3">
    <name type="scientific">Microvirga alba</name>
    <dbReference type="NCBI Taxonomy" id="2791025"/>
    <lineage>
        <taxon>Bacteria</taxon>
        <taxon>Pseudomonadati</taxon>
        <taxon>Pseudomonadota</taxon>
        <taxon>Alphaproteobacteria</taxon>
        <taxon>Hyphomicrobiales</taxon>
        <taxon>Methylobacteriaceae</taxon>
        <taxon>Microvirga</taxon>
    </lineage>
</organism>
<protein>
    <submittedName>
        <fullName evidence="2">Uncharacterized protein</fullName>
    </submittedName>
</protein>
<sequence>MDGIPPYQYSARPSGSALKRRWCAAIALIFALALLFAVYPRPPDCTPADVLRVSIGGVGYRVSALLQPEINGLARAAPAQDGIRFLRRYCQKPDEPAFAVNALTLHHGGLAETAALKAELAPLAGIRSVVLRAADLATLDAGQGSPVANGTYRRIDRSGPYDLVSTRPMLFGSPIIALCDQRAVPVDQGNPACMIWGRIGAGSALRIQVGDVPVEAWPEMLKSVERLIVSLRE</sequence>
<evidence type="ECO:0000313" key="3">
    <source>
        <dbReference type="Proteomes" id="UP000599312"/>
    </source>
</evidence>